<dbReference type="STRING" id="880157.AB204_02430"/>
<keyword evidence="3" id="KW-1185">Reference proteome</keyword>
<dbReference type="AlphaFoldDB" id="A0A0J5FWW2"/>
<dbReference type="OrthoDB" id="9793683at2"/>
<accession>A0A0J5FWW2</accession>
<dbReference type="PATRIC" id="fig|880157.4.peg.506"/>
<dbReference type="Proteomes" id="UP000036277">
    <property type="component" value="Unassembled WGS sequence"/>
</dbReference>
<name>A0A0J5FWW2_9GAMM</name>
<evidence type="ECO:0000313" key="2">
    <source>
        <dbReference type="EMBL" id="KMJ46694.1"/>
    </source>
</evidence>
<dbReference type="GO" id="GO:0003676">
    <property type="term" value="F:nucleic acid binding"/>
    <property type="evidence" value="ECO:0007669"/>
    <property type="project" value="InterPro"/>
</dbReference>
<feature type="region of interest" description="Disordered" evidence="1">
    <location>
        <begin position="20"/>
        <end position="44"/>
    </location>
</feature>
<proteinExistence type="predicted"/>
<evidence type="ECO:0000313" key="3">
    <source>
        <dbReference type="Proteomes" id="UP000036277"/>
    </source>
</evidence>
<gene>
    <name evidence="2" type="ORF">AB204_02430</name>
</gene>
<organism evidence="2 3">
    <name type="scientific">Xenorhabdus khoisanae</name>
    <dbReference type="NCBI Taxonomy" id="880157"/>
    <lineage>
        <taxon>Bacteria</taxon>
        <taxon>Pseudomonadati</taxon>
        <taxon>Pseudomonadota</taxon>
        <taxon>Gammaproteobacteria</taxon>
        <taxon>Enterobacterales</taxon>
        <taxon>Morganellaceae</taxon>
        <taxon>Xenorhabdus</taxon>
    </lineage>
</organism>
<dbReference type="Gene3D" id="3.40.1350.10">
    <property type="match status" value="1"/>
</dbReference>
<dbReference type="InterPro" id="IPR011856">
    <property type="entry name" value="tRNA_endonuc-like_dom_sf"/>
</dbReference>
<protein>
    <submittedName>
        <fullName evidence="2">Uncharacterized protein</fullName>
    </submittedName>
</protein>
<reference evidence="2 3" key="1">
    <citation type="submission" date="2015-06" db="EMBL/GenBank/DDBJ databases">
        <title>Draft Whole-Genome Sequence of the Entomopathogenic Bacterium Xenorhabdus khoisanae.</title>
        <authorList>
            <person name="Naidoo S."/>
            <person name="Featherston J."/>
            <person name="Gray V.M."/>
        </authorList>
    </citation>
    <scope>NUCLEOTIDE SEQUENCE [LARGE SCALE GENOMIC DNA]</scope>
    <source>
        <strain evidence="2 3">MCB</strain>
    </source>
</reference>
<dbReference type="RefSeq" id="WP_047961776.1">
    <property type="nucleotide sequence ID" value="NZ_CAWMBG010000013.1"/>
</dbReference>
<comment type="caution">
    <text evidence="2">The sequence shown here is derived from an EMBL/GenBank/DDBJ whole genome shotgun (WGS) entry which is preliminary data.</text>
</comment>
<sequence>MLRASEEWYSDYCERTKKKGQLTKGKRSVTNNAPVSWDKPNNKARSPHAVALEKLAKNPELLKGNHEHYAQVRFFYYCEVNAPDIYKCLHSTPNGGLRHKKTGEHLRAEGQRKGYPDVSLDTAKGDYHGMRLEFKHGANKPSEVQKQWLNTLSEGGFYCVVVYDEHEAIEAVTQYWCLESGASFTAHKNDHLWKE</sequence>
<evidence type="ECO:0000256" key="1">
    <source>
        <dbReference type="SAM" id="MobiDB-lite"/>
    </source>
</evidence>
<dbReference type="EMBL" id="LFCV01000013">
    <property type="protein sequence ID" value="KMJ46694.1"/>
    <property type="molecule type" value="Genomic_DNA"/>
</dbReference>